<sequence length="82" mass="9552">MASRRKFLCLDCRVDTGKIGEHYMLIDETWHLTGLQKIGMLCIEDVERRIGRKLVPSDFNNSYLNQPRTGIISQRLQDRMGI</sequence>
<reference evidence="1 2" key="1">
    <citation type="submission" date="2019-03" db="EMBL/GenBank/DDBJ databases">
        <authorList>
            <person name="Kwan A."/>
            <person name="Miller C."/>
            <person name="Herrmann A."/>
            <person name="Tang B.L."/>
            <person name="Shaffer C.D."/>
            <person name="Weston-Hafer K.A."/>
            <person name="Russell D.A."/>
            <person name="Pope W.H."/>
            <person name="Jacobs-Sera D."/>
            <person name="Hendrix R.W."/>
            <person name="Hatfull G.F."/>
        </authorList>
    </citation>
    <scope>NUCLEOTIDE SEQUENCE [LARGE SCALE GENOMIC DNA]</scope>
</reference>
<proteinExistence type="predicted"/>
<dbReference type="EMBL" id="MK620896">
    <property type="protein sequence ID" value="QBZ72417.1"/>
    <property type="molecule type" value="Genomic_DNA"/>
</dbReference>
<name>A0A4D6E1E7_9CAUD</name>
<gene>
    <name evidence="1" type="primary">162</name>
    <name evidence="1" type="ORF">SEA_CIRCINUS_162</name>
</gene>
<evidence type="ECO:0000313" key="2">
    <source>
        <dbReference type="Proteomes" id="UP000297201"/>
    </source>
</evidence>
<organism evidence="1 2">
    <name type="scientific">Streptomyces phage Circinus</name>
    <dbReference type="NCBI Taxonomy" id="2562189"/>
    <lineage>
        <taxon>Viruses</taxon>
        <taxon>Duplodnaviria</taxon>
        <taxon>Heunggongvirae</taxon>
        <taxon>Uroviricota</taxon>
        <taxon>Caudoviricetes</taxon>
        <taxon>Stanwilliamsviridae</taxon>
        <taxon>Loccivirinae</taxon>
        <taxon>Wilnyevirus</taxon>
        <taxon>Wilnyevirus billnye</taxon>
    </lineage>
</organism>
<dbReference type="Proteomes" id="UP000297201">
    <property type="component" value="Segment"/>
</dbReference>
<evidence type="ECO:0000313" key="1">
    <source>
        <dbReference type="EMBL" id="QBZ72417.1"/>
    </source>
</evidence>
<accession>A0A4D6E1E7</accession>
<protein>
    <submittedName>
        <fullName evidence="1">Uncharacterized protein</fullName>
    </submittedName>
</protein>